<dbReference type="GO" id="GO:0003697">
    <property type="term" value="F:single-stranded DNA binding"/>
    <property type="evidence" value="ECO:0007669"/>
    <property type="project" value="TreeGrafter"/>
</dbReference>
<evidence type="ECO:0000256" key="6">
    <source>
        <dbReference type="ARBA" id="ARBA00022806"/>
    </source>
</evidence>
<dbReference type="Gene3D" id="2.40.50.140">
    <property type="entry name" value="Nucleic acid-binding proteins"/>
    <property type="match status" value="1"/>
</dbReference>
<evidence type="ECO:0000256" key="4">
    <source>
        <dbReference type="ARBA" id="ARBA00022741"/>
    </source>
</evidence>
<evidence type="ECO:0000313" key="13">
    <source>
        <dbReference type="EMBL" id="VDN44525.1"/>
    </source>
</evidence>
<dbReference type="Gene3D" id="2.20.28.10">
    <property type="match status" value="1"/>
</dbReference>
<evidence type="ECO:0000259" key="11">
    <source>
        <dbReference type="Pfam" id="PF14551"/>
    </source>
</evidence>
<evidence type="ECO:0000256" key="3">
    <source>
        <dbReference type="ARBA" id="ARBA00022705"/>
    </source>
</evidence>
<dbReference type="InterPro" id="IPR008049">
    <property type="entry name" value="MCM6"/>
</dbReference>
<comment type="function">
    <text evidence="10">Acts as component of the MCM2-7 complex (MCM complex) which is the replicative helicase essential for 'once per cell cycle' DNA replication initiation and elongation in eukaryotic cells. The active ATPase sites in the MCM2-7 ring are formed through the interaction surfaces of two neighboring subunits such that a critical structure of a conserved arginine finger motif is provided in trans relative to the ATP-binding site of the Walker A box of the adjacent subunit. The six ATPase active sites, however, are likely to contribute differentially to the complex helicase activity.</text>
</comment>
<dbReference type="GO" id="GO:0006270">
    <property type="term" value="P:DNA replication initiation"/>
    <property type="evidence" value="ECO:0007669"/>
    <property type="project" value="UniProtKB-UniRule"/>
</dbReference>
<comment type="subunit">
    <text evidence="10">Component of the MCM2-7 complex.</text>
</comment>
<dbReference type="GO" id="GO:0042555">
    <property type="term" value="C:MCM complex"/>
    <property type="evidence" value="ECO:0007669"/>
    <property type="project" value="UniProtKB-UniRule"/>
</dbReference>
<evidence type="ECO:0000259" key="12">
    <source>
        <dbReference type="Pfam" id="PF17207"/>
    </source>
</evidence>
<dbReference type="GO" id="GO:1990518">
    <property type="term" value="F:single-stranded 3'-5' DNA helicase activity"/>
    <property type="evidence" value="ECO:0007669"/>
    <property type="project" value="TreeGrafter"/>
</dbReference>
<evidence type="ECO:0000256" key="2">
    <source>
        <dbReference type="ARBA" id="ARBA00008010"/>
    </source>
</evidence>
<keyword evidence="4 10" id="KW-0547">Nucleotide-binding</keyword>
<keyword evidence="3 10" id="KW-0235">DNA replication</keyword>
<dbReference type="InterPro" id="IPR033762">
    <property type="entry name" value="MCM_OB"/>
</dbReference>
<dbReference type="InterPro" id="IPR012340">
    <property type="entry name" value="NA-bd_OB-fold"/>
</dbReference>
<dbReference type="EMBL" id="UYRU01111933">
    <property type="protein sequence ID" value="VDN44525.1"/>
    <property type="molecule type" value="Genomic_DNA"/>
</dbReference>
<comment type="similarity">
    <text evidence="2 10">Belongs to the MCM family.</text>
</comment>
<comment type="subcellular location">
    <subcellularLocation>
        <location evidence="1 10">Nucleus</location>
    </subcellularLocation>
</comment>
<dbReference type="InterPro" id="IPR031327">
    <property type="entry name" value="MCM"/>
</dbReference>
<evidence type="ECO:0000256" key="10">
    <source>
        <dbReference type="RuleBase" id="RU368064"/>
    </source>
</evidence>
<dbReference type="Pfam" id="PF14551">
    <property type="entry name" value="MCM_N"/>
    <property type="match status" value="1"/>
</dbReference>
<dbReference type="GO" id="GO:0005524">
    <property type="term" value="F:ATP binding"/>
    <property type="evidence" value="ECO:0007669"/>
    <property type="project" value="UniProtKB-UniRule"/>
</dbReference>
<dbReference type="PANTHER" id="PTHR11630:SF43">
    <property type="entry name" value="DNA REPLICATION LICENSING FACTOR MCM6"/>
    <property type="match status" value="1"/>
</dbReference>
<name>A0A3P7NNI2_DIBLA</name>
<dbReference type="AlphaFoldDB" id="A0A3P7NNI2"/>
<organism evidence="13 14">
    <name type="scientific">Dibothriocephalus latus</name>
    <name type="common">Fish tapeworm</name>
    <name type="synonym">Diphyllobothrium latum</name>
    <dbReference type="NCBI Taxonomy" id="60516"/>
    <lineage>
        <taxon>Eukaryota</taxon>
        <taxon>Metazoa</taxon>
        <taxon>Spiralia</taxon>
        <taxon>Lophotrochozoa</taxon>
        <taxon>Platyhelminthes</taxon>
        <taxon>Cestoda</taxon>
        <taxon>Eucestoda</taxon>
        <taxon>Diphyllobothriidea</taxon>
        <taxon>Diphyllobothriidae</taxon>
        <taxon>Dibothriocephalus</taxon>
    </lineage>
</organism>
<keyword evidence="7 10" id="KW-0067">ATP-binding</keyword>
<keyword evidence="14" id="KW-1185">Reference proteome</keyword>
<dbReference type="GO" id="GO:0005634">
    <property type="term" value="C:nucleus"/>
    <property type="evidence" value="ECO:0007669"/>
    <property type="project" value="UniProtKB-SubCell"/>
</dbReference>
<dbReference type="GO" id="GO:1902969">
    <property type="term" value="P:mitotic DNA replication"/>
    <property type="evidence" value="ECO:0007669"/>
    <property type="project" value="TreeGrafter"/>
</dbReference>
<keyword evidence="10" id="KW-0131">Cell cycle</keyword>
<keyword evidence="8 10" id="KW-0238">DNA-binding</keyword>
<dbReference type="Pfam" id="PF17207">
    <property type="entry name" value="MCM_OB"/>
    <property type="match status" value="1"/>
</dbReference>
<dbReference type="GO" id="GO:0016787">
    <property type="term" value="F:hydrolase activity"/>
    <property type="evidence" value="ECO:0007669"/>
    <property type="project" value="UniProtKB-KW"/>
</dbReference>
<feature type="domain" description="MCM N-terminal" evidence="11">
    <location>
        <begin position="22"/>
        <end position="121"/>
    </location>
</feature>
<dbReference type="EC" id="3.6.4.12" evidence="10"/>
<sequence>MDVAQVQVRTIQVADVVGDDCQKRFQIFLESYKENETRKYVEAAKELKQLERSTLSVNFEDLLMHDSRLASLIEDEYYRYKHMHYIISRLYPFLCNAVKNFINDHVPDTLNSGRDFYISFTDISTLNKIRELNAHQLGKLVKIRAQVVRSHPVHPELTSGTFKCSDCGIIIRNVEQQFKYTQPSVCFNPQCGNRSKFELLTSQSKFVDFQKVRTQETQAELSRGSIPRR</sequence>
<keyword evidence="9" id="KW-0539">Nucleus</keyword>
<dbReference type="PRINTS" id="PR01662">
    <property type="entry name" value="MCMPROTEIN6"/>
</dbReference>
<accession>A0A3P7NNI2</accession>
<evidence type="ECO:0000256" key="9">
    <source>
        <dbReference type="ARBA" id="ARBA00023242"/>
    </source>
</evidence>
<keyword evidence="6 10" id="KW-0347">Helicase</keyword>
<keyword evidence="5 10" id="KW-0378">Hydrolase</keyword>
<dbReference type="FunFam" id="2.20.28.10:FF:000003">
    <property type="entry name" value="DNA helicase"/>
    <property type="match status" value="1"/>
</dbReference>
<dbReference type="Proteomes" id="UP000281553">
    <property type="component" value="Unassembled WGS sequence"/>
</dbReference>
<evidence type="ECO:0000256" key="8">
    <source>
        <dbReference type="ARBA" id="ARBA00023125"/>
    </source>
</evidence>
<feature type="domain" description="MCM OB" evidence="12">
    <location>
        <begin position="128"/>
        <end position="228"/>
    </location>
</feature>
<evidence type="ECO:0000313" key="14">
    <source>
        <dbReference type="Proteomes" id="UP000281553"/>
    </source>
</evidence>
<evidence type="ECO:0000256" key="1">
    <source>
        <dbReference type="ARBA" id="ARBA00004123"/>
    </source>
</evidence>
<comment type="catalytic activity">
    <reaction evidence="10">
        <text>ATP + H2O = ADP + phosphate + H(+)</text>
        <dbReference type="Rhea" id="RHEA:13065"/>
        <dbReference type="ChEBI" id="CHEBI:15377"/>
        <dbReference type="ChEBI" id="CHEBI:15378"/>
        <dbReference type="ChEBI" id="CHEBI:30616"/>
        <dbReference type="ChEBI" id="CHEBI:43474"/>
        <dbReference type="ChEBI" id="CHEBI:456216"/>
        <dbReference type="EC" id="3.6.4.12"/>
    </reaction>
</comment>
<proteinExistence type="inferred from homology"/>
<dbReference type="GO" id="GO:0000727">
    <property type="term" value="P:double-strand break repair via break-induced replication"/>
    <property type="evidence" value="ECO:0007669"/>
    <property type="project" value="TreeGrafter"/>
</dbReference>
<dbReference type="SUPFAM" id="SSF50249">
    <property type="entry name" value="Nucleic acid-binding proteins"/>
    <property type="match status" value="1"/>
</dbReference>
<dbReference type="OrthoDB" id="1744952at2759"/>
<dbReference type="Gene3D" id="3.30.1640.10">
    <property type="entry name" value="mini-chromosome maintenance (MCM) complex, chain A, domain 1"/>
    <property type="match status" value="1"/>
</dbReference>
<dbReference type="InterPro" id="IPR027925">
    <property type="entry name" value="MCM_N"/>
</dbReference>
<protein>
    <recommendedName>
        <fullName evidence="10">DNA replication licensing factor MCM6</fullName>
        <ecNumber evidence="10">3.6.4.12</ecNumber>
    </recommendedName>
</protein>
<evidence type="ECO:0000256" key="5">
    <source>
        <dbReference type="ARBA" id="ARBA00022801"/>
    </source>
</evidence>
<gene>
    <name evidence="13" type="ORF">DILT_LOCUS19357</name>
</gene>
<dbReference type="PANTHER" id="PTHR11630">
    <property type="entry name" value="DNA REPLICATION LICENSING FACTOR MCM FAMILY MEMBER"/>
    <property type="match status" value="1"/>
</dbReference>
<evidence type="ECO:0000256" key="7">
    <source>
        <dbReference type="ARBA" id="ARBA00022840"/>
    </source>
</evidence>
<reference evidence="13 14" key="1">
    <citation type="submission" date="2018-11" db="EMBL/GenBank/DDBJ databases">
        <authorList>
            <consortium name="Pathogen Informatics"/>
        </authorList>
    </citation>
    <scope>NUCLEOTIDE SEQUENCE [LARGE SCALE GENOMIC DNA]</scope>
</reference>